<evidence type="ECO:0000256" key="5">
    <source>
        <dbReference type="ARBA" id="ARBA00022839"/>
    </source>
</evidence>
<dbReference type="GO" id="GO:0006281">
    <property type="term" value="P:DNA repair"/>
    <property type="evidence" value="ECO:0007669"/>
    <property type="project" value="InterPro"/>
</dbReference>
<evidence type="ECO:0000259" key="7">
    <source>
        <dbReference type="Pfam" id="PF02272"/>
    </source>
</evidence>
<name>A0A2M7XI43_9BACT</name>
<dbReference type="EMBL" id="PFWS01000011">
    <property type="protein sequence ID" value="PJA47563.1"/>
    <property type="molecule type" value="Genomic_DNA"/>
</dbReference>
<dbReference type="AlphaFoldDB" id="A0A2M7XI43"/>
<evidence type="ECO:0000259" key="6">
    <source>
        <dbReference type="Pfam" id="PF01368"/>
    </source>
</evidence>
<accession>A0A2M7XI43</accession>
<keyword evidence="5 9" id="KW-0269">Exonuclease</keyword>
<feature type="domain" description="RecJ OB" evidence="8">
    <location>
        <begin position="479"/>
        <end position="584"/>
    </location>
</feature>
<reference evidence="10" key="1">
    <citation type="submission" date="2017-09" db="EMBL/GenBank/DDBJ databases">
        <title>Depth-based differentiation of microbial function through sediment-hosted aquifers and enrichment of novel symbionts in the deep terrestrial subsurface.</title>
        <authorList>
            <person name="Probst A.J."/>
            <person name="Ladd B."/>
            <person name="Jarett J.K."/>
            <person name="Geller-Mcgrath D.E."/>
            <person name="Sieber C.M.K."/>
            <person name="Emerson J.B."/>
            <person name="Anantharaman K."/>
            <person name="Thomas B.C."/>
            <person name="Malmstrom R."/>
            <person name="Stieglmeier M."/>
            <person name="Klingl A."/>
            <person name="Woyke T."/>
            <person name="Ryan C.M."/>
            <person name="Banfield J.F."/>
        </authorList>
    </citation>
    <scope>NUCLEOTIDE SEQUENCE [LARGE SCALE GENOMIC DNA]</scope>
</reference>
<keyword evidence="4" id="KW-0378">Hydrolase</keyword>
<dbReference type="Pfam" id="PF17768">
    <property type="entry name" value="RecJ_OB"/>
    <property type="match status" value="1"/>
</dbReference>
<dbReference type="Proteomes" id="UP000229749">
    <property type="component" value="Unassembled WGS sequence"/>
</dbReference>
<dbReference type="NCBIfam" id="TIGR00644">
    <property type="entry name" value="recJ"/>
    <property type="match status" value="1"/>
</dbReference>
<feature type="domain" description="DHHA1" evidence="7">
    <location>
        <begin position="370"/>
        <end position="458"/>
    </location>
</feature>
<comment type="similarity">
    <text evidence="1">Belongs to the RecJ family.</text>
</comment>
<dbReference type="InterPro" id="IPR051673">
    <property type="entry name" value="SSDNA_exonuclease_RecJ"/>
</dbReference>
<dbReference type="PANTHER" id="PTHR30255:SF2">
    <property type="entry name" value="SINGLE-STRANDED-DNA-SPECIFIC EXONUCLEASE RECJ"/>
    <property type="match status" value="1"/>
</dbReference>
<comment type="caution">
    <text evidence="9">The sequence shown here is derived from an EMBL/GenBank/DDBJ whole genome shotgun (WGS) entry which is preliminary data.</text>
</comment>
<dbReference type="InterPro" id="IPR001667">
    <property type="entry name" value="DDH_dom"/>
</dbReference>
<dbReference type="PANTHER" id="PTHR30255">
    <property type="entry name" value="SINGLE-STRANDED-DNA-SPECIFIC EXONUCLEASE RECJ"/>
    <property type="match status" value="1"/>
</dbReference>
<dbReference type="InterPro" id="IPR038763">
    <property type="entry name" value="DHH_sf"/>
</dbReference>
<dbReference type="Gene3D" id="2.40.50.460">
    <property type="match status" value="1"/>
</dbReference>
<dbReference type="Gene3D" id="3.90.1640.30">
    <property type="match status" value="1"/>
</dbReference>
<dbReference type="Pfam" id="PF01368">
    <property type="entry name" value="DHH"/>
    <property type="match status" value="1"/>
</dbReference>
<dbReference type="GO" id="GO:0008409">
    <property type="term" value="F:5'-3' exonuclease activity"/>
    <property type="evidence" value="ECO:0007669"/>
    <property type="project" value="InterPro"/>
</dbReference>
<dbReference type="GO" id="GO:0003676">
    <property type="term" value="F:nucleic acid binding"/>
    <property type="evidence" value="ECO:0007669"/>
    <property type="project" value="InterPro"/>
</dbReference>
<dbReference type="InterPro" id="IPR003156">
    <property type="entry name" value="DHHA1_dom"/>
</dbReference>
<evidence type="ECO:0000256" key="1">
    <source>
        <dbReference type="ARBA" id="ARBA00005915"/>
    </source>
</evidence>
<dbReference type="InterPro" id="IPR004610">
    <property type="entry name" value="RecJ"/>
</dbReference>
<evidence type="ECO:0000256" key="4">
    <source>
        <dbReference type="ARBA" id="ARBA00022801"/>
    </source>
</evidence>
<dbReference type="GO" id="GO:0006310">
    <property type="term" value="P:DNA recombination"/>
    <property type="evidence" value="ECO:0007669"/>
    <property type="project" value="InterPro"/>
</dbReference>
<evidence type="ECO:0000256" key="3">
    <source>
        <dbReference type="ARBA" id="ARBA00022722"/>
    </source>
</evidence>
<evidence type="ECO:0000256" key="2">
    <source>
        <dbReference type="ARBA" id="ARBA00019841"/>
    </source>
</evidence>
<evidence type="ECO:0000313" key="9">
    <source>
        <dbReference type="EMBL" id="PJA47563.1"/>
    </source>
</evidence>
<proteinExistence type="inferred from homology"/>
<keyword evidence="3" id="KW-0540">Nuclease</keyword>
<protein>
    <recommendedName>
        <fullName evidence="2">Single-stranded-DNA-specific exonuclease RecJ</fullName>
    </recommendedName>
</protein>
<gene>
    <name evidence="9" type="primary">recJ</name>
    <name evidence="9" type="ORF">CO172_00805</name>
</gene>
<feature type="domain" description="DDH" evidence="6">
    <location>
        <begin position="84"/>
        <end position="253"/>
    </location>
</feature>
<organism evidence="9 10">
    <name type="scientific">Candidatus Uhrbacteria bacterium CG_4_9_14_3_um_filter_36_7</name>
    <dbReference type="NCBI Taxonomy" id="1975033"/>
    <lineage>
        <taxon>Bacteria</taxon>
        <taxon>Candidatus Uhriibacteriota</taxon>
    </lineage>
</organism>
<dbReference type="SUPFAM" id="SSF64182">
    <property type="entry name" value="DHH phosphoesterases"/>
    <property type="match status" value="1"/>
</dbReference>
<dbReference type="Pfam" id="PF02272">
    <property type="entry name" value="DHHA1"/>
    <property type="match status" value="1"/>
</dbReference>
<dbReference type="InterPro" id="IPR041122">
    <property type="entry name" value="RecJ_OB"/>
</dbReference>
<evidence type="ECO:0000313" key="10">
    <source>
        <dbReference type="Proteomes" id="UP000229749"/>
    </source>
</evidence>
<sequence>MDNDFMKKNWHIAKKAPDDFFTMFADEHPVLLQLLWNRGLQTKEEIQAFLDPDWNRDIYDPFLFSNISKGVKRVFEALENGEMITIHGDYDADGVTGAALLFTTLRDICRSFQSNKTKAVFDETCLSVFIPDREKEGYGFSPTTVDHLINHEKTKLIITVDCGISSKKAIKKAKSHVIDTIVCDHHTIPSELPLEAILIHPLLPGENYPNKFLCGCGVAFKFACALLQEARERGGDIKEGHEKWLLDFVAIATVTDVMPLLGENRVLEKYGLFVLQKTRRIGLQKLLEMAGQKGKIDTRTIGFQIGPRLNAPGRINHANLAFGLLIEEDPYQAEILAKRLDDLNKERQDTSDCMYEEAKSQIGKIGDRKLLLAVKEGWKQGLVGLVAGKLTNEYGLPTIVATKHDDHFSGSGRSIEGFHITEALCKASEYIDKFGGHPQACGFSTTGIDRFTKAMEIISIHAQEVLKNREVGSIIFLESELDFTSINWDFYEKLERFEPFGTANVKPVFFTSNVKIIQVDPVGRSNAHVRLLVSQNNSLPWKMIGFRFGDHISSLIPGCIIDVAYEVGINEWNGRKELQLRLVDWVSHL</sequence>
<evidence type="ECO:0000259" key="8">
    <source>
        <dbReference type="Pfam" id="PF17768"/>
    </source>
</evidence>